<organism evidence="1 2">
    <name type="scientific">Russula ochroleuca</name>
    <dbReference type="NCBI Taxonomy" id="152965"/>
    <lineage>
        <taxon>Eukaryota</taxon>
        <taxon>Fungi</taxon>
        <taxon>Dikarya</taxon>
        <taxon>Basidiomycota</taxon>
        <taxon>Agaricomycotina</taxon>
        <taxon>Agaricomycetes</taxon>
        <taxon>Russulales</taxon>
        <taxon>Russulaceae</taxon>
        <taxon>Russula</taxon>
    </lineage>
</organism>
<reference evidence="1" key="2">
    <citation type="journal article" date="2020" name="Nat. Commun.">
        <title>Large-scale genome sequencing of mycorrhizal fungi provides insights into the early evolution of symbiotic traits.</title>
        <authorList>
            <person name="Miyauchi S."/>
            <person name="Kiss E."/>
            <person name="Kuo A."/>
            <person name="Drula E."/>
            <person name="Kohler A."/>
            <person name="Sanchez-Garcia M."/>
            <person name="Morin E."/>
            <person name="Andreopoulos B."/>
            <person name="Barry K.W."/>
            <person name="Bonito G."/>
            <person name="Buee M."/>
            <person name="Carver A."/>
            <person name="Chen C."/>
            <person name="Cichocki N."/>
            <person name="Clum A."/>
            <person name="Culley D."/>
            <person name="Crous P.W."/>
            <person name="Fauchery L."/>
            <person name="Girlanda M."/>
            <person name="Hayes R.D."/>
            <person name="Keri Z."/>
            <person name="LaButti K."/>
            <person name="Lipzen A."/>
            <person name="Lombard V."/>
            <person name="Magnuson J."/>
            <person name="Maillard F."/>
            <person name="Murat C."/>
            <person name="Nolan M."/>
            <person name="Ohm R.A."/>
            <person name="Pangilinan J."/>
            <person name="Pereira M.F."/>
            <person name="Perotto S."/>
            <person name="Peter M."/>
            <person name="Pfister S."/>
            <person name="Riley R."/>
            <person name="Sitrit Y."/>
            <person name="Stielow J.B."/>
            <person name="Szollosi G."/>
            <person name="Zifcakova L."/>
            <person name="Stursova M."/>
            <person name="Spatafora J.W."/>
            <person name="Tedersoo L."/>
            <person name="Vaario L.M."/>
            <person name="Yamada A."/>
            <person name="Yan M."/>
            <person name="Wang P."/>
            <person name="Xu J."/>
            <person name="Bruns T."/>
            <person name="Baldrian P."/>
            <person name="Vilgalys R."/>
            <person name="Dunand C."/>
            <person name="Henrissat B."/>
            <person name="Grigoriev I.V."/>
            <person name="Hibbett D."/>
            <person name="Nagy L.G."/>
            <person name="Martin F.M."/>
        </authorList>
    </citation>
    <scope>NUCLEOTIDE SEQUENCE</scope>
    <source>
        <strain evidence="1">Prilba</strain>
    </source>
</reference>
<dbReference type="EMBL" id="WHVB01000037">
    <property type="protein sequence ID" value="KAF8467119.1"/>
    <property type="molecule type" value="Genomic_DNA"/>
</dbReference>
<reference evidence="1" key="1">
    <citation type="submission" date="2019-10" db="EMBL/GenBank/DDBJ databases">
        <authorList>
            <consortium name="DOE Joint Genome Institute"/>
            <person name="Kuo A."/>
            <person name="Miyauchi S."/>
            <person name="Kiss E."/>
            <person name="Drula E."/>
            <person name="Kohler A."/>
            <person name="Sanchez-Garcia M."/>
            <person name="Andreopoulos B."/>
            <person name="Barry K.W."/>
            <person name="Bonito G."/>
            <person name="Buee M."/>
            <person name="Carver A."/>
            <person name="Chen C."/>
            <person name="Cichocki N."/>
            <person name="Clum A."/>
            <person name="Culley D."/>
            <person name="Crous P.W."/>
            <person name="Fauchery L."/>
            <person name="Girlanda M."/>
            <person name="Hayes R."/>
            <person name="Keri Z."/>
            <person name="LaButti K."/>
            <person name="Lipzen A."/>
            <person name="Lombard V."/>
            <person name="Magnuson J."/>
            <person name="Maillard F."/>
            <person name="Morin E."/>
            <person name="Murat C."/>
            <person name="Nolan M."/>
            <person name="Ohm R."/>
            <person name="Pangilinan J."/>
            <person name="Pereira M."/>
            <person name="Perotto S."/>
            <person name="Peter M."/>
            <person name="Riley R."/>
            <person name="Sitrit Y."/>
            <person name="Stielow B."/>
            <person name="Szollosi G."/>
            <person name="Zifcakova L."/>
            <person name="Stursova M."/>
            <person name="Spatafora J.W."/>
            <person name="Tedersoo L."/>
            <person name="Vaario L.-M."/>
            <person name="Yamada A."/>
            <person name="Yan M."/>
            <person name="Wang P."/>
            <person name="Xu J."/>
            <person name="Bruns T."/>
            <person name="Baldrian P."/>
            <person name="Vilgalys R."/>
            <person name="Henrissat B."/>
            <person name="Grigoriev I.V."/>
            <person name="Hibbett D."/>
            <person name="Nagy L.G."/>
            <person name="Martin F.M."/>
        </authorList>
    </citation>
    <scope>NUCLEOTIDE SEQUENCE</scope>
    <source>
        <strain evidence="1">Prilba</strain>
    </source>
</reference>
<comment type="caution">
    <text evidence="1">The sequence shown here is derived from an EMBL/GenBank/DDBJ whole genome shotgun (WGS) entry which is preliminary data.</text>
</comment>
<gene>
    <name evidence="1" type="ORF">DFH94DRAFT_299366</name>
</gene>
<accession>A0A9P5JVK7</accession>
<sequence length="234" mass="26976">MAGCKRGPPTEQEIWKIARRTTDIIESNITNHCCLFGSAASSLWADIGRVPHDIDIVVSEDPEDPYESLDPEDIKEQIVLADSRYYLEQSRKRGATYQILYCRLPGWSTDPERCVKVDILVPPTLGLPTITDSDIFLIDNIPVMPIFDLLVMKTQGWWDHRNSPRTDFQRKEDNDISDVIALLESAREEEVSYVDEAEEDRHSRAFMGHARALANRFIRAYGMRREWRALHFPV</sequence>
<keyword evidence="2" id="KW-1185">Reference proteome</keyword>
<dbReference type="AlphaFoldDB" id="A0A9P5JVK7"/>
<dbReference type="OrthoDB" id="3133286at2759"/>
<evidence type="ECO:0000313" key="1">
    <source>
        <dbReference type="EMBL" id="KAF8467119.1"/>
    </source>
</evidence>
<protein>
    <submittedName>
        <fullName evidence="1">Uncharacterized protein</fullName>
    </submittedName>
</protein>
<evidence type="ECO:0000313" key="2">
    <source>
        <dbReference type="Proteomes" id="UP000759537"/>
    </source>
</evidence>
<proteinExistence type="predicted"/>
<name>A0A9P5JVK7_9AGAM</name>
<dbReference type="Proteomes" id="UP000759537">
    <property type="component" value="Unassembled WGS sequence"/>
</dbReference>